<dbReference type="RefSeq" id="WP_004954289.1">
    <property type="nucleotide sequence ID" value="NZ_LR134117.1"/>
</dbReference>
<evidence type="ECO:0000313" key="3">
    <source>
        <dbReference type="Proteomes" id="UP000281391"/>
    </source>
</evidence>
<dbReference type="Proteomes" id="UP000281391">
    <property type="component" value="Chromosome"/>
</dbReference>
<evidence type="ECO:0000256" key="1">
    <source>
        <dbReference type="SAM" id="Phobius"/>
    </source>
</evidence>
<proteinExistence type="predicted"/>
<accession>A0A3S4DDU4</accession>
<keyword evidence="1" id="KW-0472">Membrane</keyword>
<dbReference type="KEGG" id="sof:NCTC11214_00274"/>
<reference evidence="2 3" key="1">
    <citation type="submission" date="2018-12" db="EMBL/GenBank/DDBJ databases">
        <authorList>
            <consortium name="Pathogen Informatics"/>
        </authorList>
    </citation>
    <scope>NUCLEOTIDE SEQUENCE [LARGE SCALE GENOMIC DNA]</scope>
    <source>
        <strain evidence="2 3">NCTC11214</strain>
    </source>
</reference>
<keyword evidence="1" id="KW-1133">Transmembrane helix</keyword>
<keyword evidence="1" id="KW-0812">Transmembrane</keyword>
<dbReference type="AlphaFoldDB" id="A0A3S4DDU4"/>
<feature type="transmembrane region" description="Helical" evidence="1">
    <location>
        <begin position="6"/>
        <end position="27"/>
    </location>
</feature>
<dbReference type="EMBL" id="LR134117">
    <property type="protein sequence ID" value="VDZ51587.1"/>
    <property type="molecule type" value="Genomic_DNA"/>
</dbReference>
<protein>
    <submittedName>
        <fullName evidence="2">Uncharacterized protein</fullName>
    </submittedName>
</protein>
<sequence>MEEISKYAWVFSVASIVLVFIGWRVVYGNAKRLATRSESKSLIDATSKLVNEISDLSIEYWLRKSKETSGAKTKSGHIKGSSKATASNESMLYVMNIMAKISQASRYIEILKKRGLELDDKHLAMICEKATLDCETASRLSISSCALRAHETMAACLDTLASMYGSFENCHPPSQEYSVITTIKEKLEKMDQWHAERDFLLVKENRSPR</sequence>
<evidence type="ECO:0000313" key="2">
    <source>
        <dbReference type="EMBL" id="VDZ51587.1"/>
    </source>
</evidence>
<name>A0A3S4DDU4_SEROD</name>
<organism evidence="2 3">
    <name type="scientific">Serratia odorifera</name>
    <dbReference type="NCBI Taxonomy" id="618"/>
    <lineage>
        <taxon>Bacteria</taxon>
        <taxon>Pseudomonadati</taxon>
        <taxon>Pseudomonadota</taxon>
        <taxon>Gammaproteobacteria</taxon>
        <taxon>Enterobacterales</taxon>
        <taxon>Yersiniaceae</taxon>
        <taxon>Serratia</taxon>
    </lineage>
</organism>
<gene>
    <name evidence="2" type="ORF">NCTC11214_00274</name>
</gene>